<evidence type="ECO:0000259" key="1">
    <source>
        <dbReference type="PROSITE" id="PS50106"/>
    </source>
</evidence>
<dbReference type="Proteomes" id="UP001597051">
    <property type="component" value="Unassembled WGS sequence"/>
</dbReference>
<sequence>MNDKEIPAKLLLDIGNSDAVWLFQDISKSFQVPANNFEDFLGKGFSGDVMGKRTRIPKFRIDTFEFLNPIIAMPDLNSIKNVTMVENRVGSIGGDIFKRFTVVFDYKNNQLFLSKSSHFATPFQYNRSGVELQNEGMQWVQETVQLQTVNINAIEFDKNGDRVNSNFKYKFSLKPIYSIASIRKNSPAESCGLKKGDVIISINKVQGYKYSLQKINEILKSEEGKWLYFEIERESQILKFKFQLKSIL</sequence>
<accession>A0ABW3J4H0</accession>
<dbReference type="SMART" id="SM00228">
    <property type="entry name" value="PDZ"/>
    <property type="match status" value="1"/>
</dbReference>
<feature type="domain" description="PDZ" evidence="1">
    <location>
        <begin position="153"/>
        <end position="221"/>
    </location>
</feature>
<evidence type="ECO:0000313" key="3">
    <source>
        <dbReference type="Proteomes" id="UP001597051"/>
    </source>
</evidence>
<organism evidence="2 3">
    <name type="scientific">Flavobacterium myungsuense</name>
    <dbReference type="NCBI Taxonomy" id="651823"/>
    <lineage>
        <taxon>Bacteria</taxon>
        <taxon>Pseudomonadati</taxon>
        <taxon>Bacteroidota</taxon>
        <taxon>Flavobacteriia</taxon>
        <taxon>Flavobacteriales</taxon>
        <taxon>Flavobacteriaceae</taxon>
        <taxon>Flavobacterium</taxon>
    </lineage>
</organism>
<dbReference type="InterPro" id="IPR001478">
    <property type="entry name" value="PDZ"/>
</dbReference>
<protein>
    <submittedName>
        <fullName evidence="2">PDZ domain-containing protein</fullName>
    </submittedName>
</protein>
<dbReference type="Gene3D" id="2.30.42.10">
    <property type="match status" value="1"/>
</dbReference>
<name>A0ABW3J4H0_9FLAO</name>
<dbReference type="InterPro" id="IPR041489">
    <property type="entry name" value="PDZ_6"/>
</dbReference>
<dbReference type="InterPro" id="IPR021109">
    <property type="entry name" value="Peptidase_aspartic_dom_sf"/>
</dbReference>
<dbReference type="RefSeq" id="WP_379755896.1">
    <property type="nucleotide sequence ID" value="NZ_JBHSYB010000024.1"/>
</dbReference>
<comment type="caution">
    <text evidence="2">The sequence shown here is derived from an EMBL/GenBank/DDBJ whole genome shotgun (WGS) entry which is preliminary data.</text>
</comment>
<dbReference type="InterPro" id="IPR036034">
    <property type="entry name" value="PDZ_sf"/>
</dbReference>
<dbReference type="Gene3D" id="2.40.70.10">
    <property type="entry name" value="Acid Proteases"/>
    <property type="match status" value="1"/>
</dbReference>
<dbReference type="PROSITE" id="PS50106">
    <property type="entry name" value="PDZ"/>
    <property type="match status" value="1"/>
</dbReference>
<dbReference type="SUPFAM" id="SSF50156">
    <property type="entry name" value="PDZ domain-like"/>
    <property type="match status" value="1"/>
</dbReference>
<dbReference type="EMBL" id="JBHTIZ010000023">
    <property type="protein sequence ID" value="MFD0984621.1"/>
    <property type="molecule type" value="Genomic_DNA"/>
</dbReference>
<reference evidence="3" key="1">
    <citation type="journal article" date="2019" name="Int. J. Syst. Evol. Microbiol.">
        <title>The Global Catalogue of Microorganisms (GCM) 10K type strain sequencing project: providing services to taxonomists for standard genome sequencing and annotation.</title>
        <authorList>
            <consortium name="The Broad Institute Genomics Platform"/>
            <consortium name="The Broad Institute Genome Sequencing Center for Infectious Disease"/>
            <person name="Wu L."/>
            <person name="Ma J."/>
        </authorList>
    </citation>
    <scope>NUCLEOTIDE SEQUENCE [LARGE SCALE GENOMIC DNA]</scope>
    <source>
        <strain evidence="3">CECT 7649</strain>
    </source>
</reference>
<proteinExistence type="predicted"/>
<dbReference type="Pfam" id="PF17820">
    <property type="entry name" value="PDZ_6"/>
    <property type="match status" value="1"/>
</dbReference>
<keyword evidence="3" id="KW-1185">Reference proteome</keyword>
<gene>
    <name evidence="2" type="ORF">ACFQ0S_09065</name>
</gene>
<evidence type="ECO:0000313" key="2">
    <source>
        <dbReference type="EMBL" id="MFD0984621.1"/>
    </source>
</evidence>